<gene>
    <name evidence="1" type="ORF">APUU_31349A</name>
</gene>
<dbReference type="RefSeq" id="XP_041555318.1">
    <property type="nucleotide sequence ID" value="XM_041702543.1"/>
</dbReference>
<dbReference type="GeneID" id="64973129"/>
<dbReference type="EMBL" id="AP024445">
    <property type="protein sequence ID" value="BCS23124.1"/>
    <property type="molecule type" value="Genomic_DNA"/>
</dbReference>
<sequence length="301" mass="34248">MTSSSALTESELAQAIRHAEDVKRLLPAILTPETIPNIGWMLEESVLRGYTETYHILAPEVFSRASQFHDPIRHAAASAIIQDRHDLIDDLFARISALPNPGHYEDWLYTVDDHGMIADTEVRRCDIIGSALCAAVHHGCLFAVRRVLGIDELPIYMVGTALEAATKLHDADMAAVLVRELMREKGQVTRFVMQRSGFETFDMRVGLELRLQRATHILDCLKISEEEMFVDVLAVLLPHYLECVAGHPTCDLLQQSGFVYMFTPEIYRHISRALCKKWLNRDIPVRFRSFLYTLLEDESRV</sequence>
<evidence type="ECO:0000313" key="1">
    <source>
        <dbReference type="EMBL" id="BCS23124.1"/>
    </source>
</evidence>
<dbReference type="KEGG" id="apuu:APUU_31349A"/>
<accession>A0A7R8AKR1</accession>
<proteinExistence type="predicted"/>
<name>A0A7R8AKR1_9EURO</name>
<reference evidence="1" key="2">
    <citation type="submission" date="2021-02" db="EMBL/GenBank/DDBJ databases">
        <title>Aspergillus puulaauensis MK2 genome sequence.</title>
        <authorList>
            <person name="Futagami T."/>
            <person name="Mori K."/>
            <person name="Kadooka C."/>
            <person name="Tanaka T."/>
        </authorList>
    </citation>
    <scope>NUCLEOTIDE SEQUENCE</scope>
    <source>
        <strain evidence="1">MK2</strain>
    </source>
</reference>
<organism evidence="1 2">
    <name type="scientific">Aspergillus puulaauensis</name>
    <dbReference type="NCBI Taxonomy" id="1220207"/>
    <lineage>
        <taxon>Eukaryota</taxon>
        <taxon>Fungi</taxon>
        <taxon>Dikarya</taxon>
        <taxon>Ascomycota</taxon>
        <taxon>Pezizomycotina</taxon>
        <taxon>Eurotiomycetes</taxon>
        <taxon>Eurotiomycetidae</taxon>
        <taxon>Eurotiales</taxon>
        <taxon>Aspergillaceae</taxon>
        <taxon>Aspergillus</taxon>
    </lineage>
</organism>
<keyword evidence="2" id="KW-1185">Reference proteome</keyword>
<reference evidence="1" key="1">
    <citation type="submission" date="2021-01" db="EMBL/GenBank/DDBJ databases">
        <authorList>
            <consortium name="Aspergillus puulaauensis MK2 genome sequencing consortium"/>
            <person name="Kazuki M."/>
            <person name="Futagami T."/>
        </authorList>
    </citation>
    <scope>NUCLEOTIDE SEQUENCE</scope>
    <source>
        <strain evidence="1">MK2</strain>
    </source>
</reference>
<protein>
    <submittedName>
        <fullName evidence="1">Uncharacterized protein</fullName>
    </submittedName>
</protein>
<dbReference type="AlphaFoldDB" id="A0A7R8AKR1"/>
<evidence type="ECO:0000313" key="2">
    <source>
        <dbReference type="Proteomes" id="UP000654913"/>
    </source>
</evidence>
<dbReference type="Proteomes" id="UP000654913">
    <property type="component" value="Chromosome 3"/>
</dbReference>
<dbReference type="OrthoDB" id="4467428at2759"/>